<gene>
    <name evidence="1" type="ORF">H6A19_01280</name>
</gene>
<evidence type="ECO:0000313" key="2">
    <source>
        <dbReference type="Proteomes" id="UP000767334"/>
    </source>
</evidence>
<name>A0ABS2FDH6_9CLOT</name>
<sequence length="263" mass="29719">MKKILKISGILGILSIFVFLSLGCNKKVEMVRANTPEEAINLFNTYNLENNVEEMVKLYSNEYIDYIGYDASQIIKVMKKNRKDLNIKSSTVKSIEDVNENLKKAVVTISAVVDDEETTEDYVYAIIKEDNGWAVSPDGITECINFDVPMSKEKELNLNLIKEAVQFDGALIRVNLYNDTNNSYIFGTTDEKTEIVVETTEGTFTSIVEEPQKIEKKARNYFIAKVENLKGEITKVTVTSVFDVDKDGNAILDTKRDITAYSK</sequence>
<dbReference type="Proteomes" id="UP000767334">
    <property type="component" value="Unassembled WGS sequence"/>
</dbReference>
<proteinExistence type="predicted"/>
<comment type="caution">
    <text evidence="1">The sequence shown here is derived from an EMBL/GenBank/DDBJ whole genome shotgun (WGS) entry which is preliminary data.</text>
</comment>
<reference evidence="1 2" key="1">
    <citation type="journal article" date="2021" name="Sci. Rep.">
        <title>The distribution of antibiotic resistance genes in chicken gut microbiota commensals.</title>
        <authorList>
            <person name="Juricova H."/>
            <person name="Matiasovicova J."/>
            <person name="Kubasova T."/>
            <person name="Cejkova D."/>
            <person name="Rychlik I."/>
        </authorList>
    </citation>
    <scope>NUCLEOTIDE SEQUENCE [LARGE SCALE GENOMIC DNA]</scope>
    <source>
        <strain evidence="1 2">An435</strain>
    </source>
</reference>
<accession>A0ABS2FDH6</accession>
<dbReference type="EMBL" id="JACJLL010000004">
    <property type="protein sequence ID" value="MBM6817983.1"/>
    <property type="molecule type" value="Genomic_DNA"/>
</dbReference>
<dbReference type="RefSeq" id="WP_148323098.1">
    <property type="nucleotide sequence ID" value="NZ_JACJLL010000004.1"/>
</dbReference>
<keyword evidence="2" id="KW-1185">Reference proteome</keyword>
<protein>
    <recommendedName>
        <fullName evidence="3">Lipoprotein</fullName>
    </recommendedName>
</protein>
<evidence type="ECO:0000313" key="1">
    <source>
        <dbReference type="EMBL" id="MBM6817983.1"/>
    </source>
</evidence>
<dbReference type="PROSITE" id="PS51257">
    <property type="entry name" value="PROKAR_LIPOPROTEIN"/>
    <property type="match status" value="1"/>
</dbReference>
<organism evidence="1 2">
    <name type="scientific">Clostridium saudiense</name>
    <dbReference type="NCBI Taxonomy" id="1414720"/>
    <lineage>
        <taxon>Bacteria</taxon>
        <taxon>Bacillati</taxon>
        <taxon>Bacillota</taxon>
        <taxon>Clostridia</taxon>
        <taxon>Eubacteriales</taxon>
        <taxon>Clostridiaceae</taxon>
        <taxon>Clostridium</taxon>
    </lineage>
</organism>
<evidence type="ECO:0008006" key="3">
    <source>
        <dbReference type="Google" id="ProtNLM"/>
    </source>
</evidence>